<evidence type="ECO:0000313" key="20">
    <source>
        <dbReference type="Proteomes" id="UP000001861"/>
    </source>
</evidence>
<dbReference type="OMA" id="WPPPTIL"/>
<protein>
    <recommendedName>
        <fullName evidence="14">glucan 1,3-beta-glucosidase</fullName>
        <ecNumber evidence="14">3.2.1.58</ecNumber>
    </recommendedName>
    <alternativeName>
        <fullName evidence="15">Exo-1,3-beta-glucanase D</fullName>
    </alternativeName>
</protein>
<dbReference type="VEuPathDB" id="FungiDB:CC1G_10369"/>
<evidence type="ECO:0000256" key="7">
    <source>
        <dbReference type="ARBA" id="ARBA00022989"/>
    </source>
</evidence>
<dbReference type="SUPFAM" id="SSF51445">
    <property type="entry name" value="(Trans)glycosidases"/>
    <property type="match status" value="1"/>
</dbReference>
<reference evidence="19 20" key="1">
    <citation type="journal article" date="2010" name="Proc. Natl. Acad. Sci. U.S.A.">
        <title>Insights into evolution of multicellular fungi from the assembled chromosomes of the mushroom Coprinopsis cinerea (Coprinus cinereus).</title>
        <authorList>
            <person name="Stajich J.E."/>
            <person name="Wilke S.K."/>
            <person name="Ahren D."/>
            <person name="Au C.H."/>
            <person name="Birren B.W."/>
            <person name="Borodovsky M."/>
            <person name="Burns C."/>
            <person name="Canback B."/>
            <person name="Casselton L.A."/>
            <person name="Cheng C.K."/>
            <person name="Deng J."/>
            <person name="Dietrich F.S."/>
            <person name="Fargo D.C."/>
            <person name="Farman M.L."/>
            <person name="Gathman A.C."/>
            <person name="Goldberg J."/>
            <person name="Guigo R."/>
            <person name="Hoegger P.J."/>
            <person name="Hooker J.B."/>
            <person name="Huggins A."/>
            <person name="James T.Y."/>
            <person name="Kamada T."/>
            <person name="Kilaru S."/>
            <person name="Kodira C."/>
            <person name="Kues U."/>
            <person name="Kupfer D."/>
            <person name="Kwan H.S."/>
            <person name="Lomsadze A."/>
            <person name="Li W."/>
            <person name="Lilly W.W."/>
            <person name="Ma L.J."/>
            <person name="Mackey A.J."/>
            <person name="Manning G."/>
            <person name="Martin F."/>
            <person name="Muraguchi H."/>
            <person name="Natvig D.O."/>
            <person name="Palmerini H."/>
            <person name="Ramesh M.A."/>
            <person name="Rehmeyer C.J."/>
            <person name="Roe B.A."/>
            <person name="Shenoy N."/>
            <person name="Stanke M."/>
            <person name="Ter-Hovhannisyan V."/>
            <person name="Tunlid A."/>
            <person name="Velagapudi R."/>
            <person name="Vision T.J."/>
            <person name="Zeng Q."/>
            <person name="Zolan M.E."/>
            <person name="Pukkila P.J."/>
        </authorList>
    </citation>
    <scope>NUCLEOTIDE SEQUENCE [LARGE SCALE GENOMIC DNA]</scope>
    <source>
        <strain evidence="20">Okayama-7 / 130 / ATCC MYA-4618 / FGSC 9003</strain>
    </source>
</reference>
<dbReference type="GO" id="GO:0009986">
    <property type="term" value="C:cell surface"/>
    <property type="evidence" value="ECO:0007669"/>
    <property type="project" value="TreeGrafter"/>
</dbReference>
<evidence type="ECO:0000256" key="5">
    <source>
        <dbReference type="ARBA" id="ARBA00022801"/>
    </source>
</evidence>
<dbReference type="PANTHER" id="PTHR31297">
    <property type="entry name" value="GLUCAN ENDO-1,6-BETA-GLUCOSIDASE B"/>
    <property type="match status" value="1"/>
</dbReference>
<keyword evidence="4 17" id="KW-0812">Transmembrane</keyword>
<evidence type="ECO:0000256" key="15">
    <source>
        <dbReference type="ARBA" id="ARBA00041260"/>
    </source>
</evidence>
<dbReference type="Gene3D" id="3.20.20.80">
    <property type="entry name" value="Glycosidases"/>
    <property type="match status" value="1"/>
</dbReference>
<evidence type="ECO:0000256" key="10">
    <source>
        <dbReference type="ARBA" id="ARBA00023295"/>
    </source>
</evidence>
<evidence type="ECO:0000256" key="3">
    <source>
        <dbReference type="ARBA" id="ARBA00022475"/>
    </source>
</evidence>
<sequence>MGASFLRVVPGGCTQPPDRKHGDPSRGSLTPRLHVHPWRHSPDLNPRPDSTCVPWIPDPAKSHALKPTYSITSSTINTQDHSKRGSLNLESHMWATCNDDKPLYSSDSGPSLSSGKRSARCGRITLVIIGVASVILLGVFLPLHFGVLRSLHHGNTVPLSRGNETNSQPTTHTLLRGGDGSEVTTADGTKFTYRNPFGGFWISDPEDPFNLDAQPNEWTPPLNRSWRWGQDRIFGVNLGGLFVLEPFITPGVFEARPGYVDEYTLSEMMRDGVNGTQGFQDLEEHYKTFITEKDIAEIAGAGLNWLRVPLGFWAVEVYENEPFLERTSWTYFLRIVEWARKYGLRIYLDLHAVPGGQNGMNHSGRVHRISFLAGNMGLANAQRTLYYLRVLTEFISQPQYSSVIPVLGILNEPLSEELGMEALSSFYLEAYTMIRNITGYGEGNGPYIAIGDGLRSPLDWEGLLPNADRVIMDAHPYVAFDRSHDTSPLTDLAEDGEFGGIWPRTACQRWGPLINSTKMALGVTIGGEFSGALNDCGRYIREVGVTSDHPQCPLYDDWENWTDELKAGLQNFILASMDAIGDFFFWTWKIGPSIEGKITAPFWSYKLGLEQGWIPRDPRTSFGKCARLGISSAPFDGTYKPWQTGDFESQPTIPAEYLANNAWPPGTLTRADMPVALLPTYATTGSVITLPVPTYSGTPASATENLRGWYNDADTRGGVTPIGGCKYPDPYVVKFDVLPTARCGE</sequence>
<feature type="compositionally biased region" description="Polar residues" evidence="16">
    <location>
        <begin position="162"/>
        <end position="173"/>
    </location>
</feature>
<evidence type="ECO:0000256" key="14">
    <source>
        <dbReference type="ARBA" id="ARBA00038929"/>
    </source>
</evidence>
<dbReference type="EMBL" id="AACS02000007">
    <property type="protein sequence ID" value="EAU81078.2"/>
    <property type="molecule type" value="Genomic_DNA"/>
</dbReference>
<name>A8PEA2_COPC7</name>
<evidence type="ECO:0000313" key="19">
    <source>
        <dbReference type="EMBL" id="EAU81078.2"/>
    </source>
</evidence>
<comment type="caution">
    <text evidence="19">The sequence shown here is derived from an EMBL/GenBank/DDBJ whole genome shotgun (WGS) entry which is preliminary data.</text>
</comment>
<dbReference type="HOGENOM" id="CLU_004624_6_1_1"/>
<keyword evidence="5" id="KW-0378">Hydrolase</keyword>
<feature type="region of interest" description="Disordered" evidence="16">
    <location>
        <begin position="159"/>
        <end position="181"/>
    </location>
</feature>
<dbReference type="GO" id="GO:0005886">
    <property type="term" value="C:plasma membrane"/>
    <property type="evidence" value="ECO:0007669"/>
    <property type="project" value="UniProtKB-SubCell"/>
</dbReference>
<keyword evidence="11" id="KW-0961">Cell wall biogenesis/degradation</keyword>
<evidence type="ECO:0000256" key="11">
    <source>
        <dbReference type="ARBA" id="ARBA00023316"/>
    </source>
</evidence>
<evidence type="ECO:0000256" key="12">
    <source>
        <dbReference type="ARBA" id="ARBA00036824"/>
    </source>
</evidence>
<evidence type="ECO:0000256" key="17">
    <source>
        <dbReference type="SAM" id="Phobius"/>
    </source>
</evidence>
<proteinExistence type="inferred from homology"/>
<dbReference type="InterPro" id="IPR001547">
    <property type="entry name" value="Glyco_hydro_5"/>
</dbReference>
<dbReference type="PANTHER" id="PTHR31297:SF34">
    <property type="entry name" value="GLUCAN 1,3-BETA-GLUCOSIDASE 2"/>
    <property type="match status" value="1"/>
</dbReference>
<dbReference type="RefSeq" id="XP_001840755.2">
    <property type="nucleotide sequence ID" value="XM_001840703.2"/>
</dbReference>
<comment type="catalytic activity">
    <reaction evidence="12">
        <text>Successive hydrolysis of beta-D-glucose units from the non-reducing ends of (1-&gt;3)-beta-D-glucans, releasing alpha-glucose.</text>
        <dbReference type="EC" id="3.2.1.58"/>
    </reaction>
</comment>
<evidence type="ECO:0000256" key="6">
    <source>
        <dbReference type="ARBA" id="ARBA00022968"/>
    </source>
</evidence>
<dbReference type="EC" id="3.2.1.58" evidence="14"/>
<keyword evidence="6" id="KW-0735">Signal-anchor</keyword>
<dbReference type="InterPro" id="IPR017853">
    <property type="entry name" value="GH"/>
</dbReference>
<evidence type="ECO:0000256" key="13">
    <source>
        <dbReference type="ARBA" id="ARBA00037126"/>
    </source>
</evidence>
<dbReference type="InterPro" id="IPR050386">
    <property type="entry name" value="Glycosyl_hydrolase_5"/>
</dbReference>
<gene>
    <name evidence="19" type="ORF">CC1G_10369</name>
</gene>
<dbReference type="GO" id="GO:0004338">
    <property type="term" value="F:glucan exo-1,3-beta-glucosidase activity"/>
    <property type="evidence" value="ECO:0007669"/>
    <property type="project" value="UniProtKB-EC"/>
</dbReference>
<dbReference type="InParanoid" id="A8PEA2"/>
<feature type="region of interest" description="Disordered" evidence="16">
    <location>
        <begin position="1"/>
        <end position="50"/>
    </location>
</feature>
<comment type="subcellular location">
    <subcellularLocation>
        <location evidence="1">Cell membrane</location>
        <topology evidence="1">Single-pass type II membrane protein</topology>
    </subcellularLocation>
</comment>
<organism evidence="19 20">
    <name type="scientific">Coprinopsis cinerea (strain Okayama-7 / 130 / ATCC MYA-4618 / FGSC 9003)</name>
    <name type="common">Inky cap fungus</name>
    <name type="synonym">Hormographiella aspergillata</name>
    <dbReference type="NCBI Taxonomy" id="240176"/>
    <lineage>
        <taxon>Eukaryota</taxon>
        <taxon>Fungi</taxon>
        <taxon>Dikarya</taxon>
        <taxon>Basidiomycota</taxon>
        <taxon>Agaricomycotina</taxon>
        <taxon>Agaricomycetes</taxon>
        <taxon>Agaricomycetidae</taxon>
        <taxon>Agaricales</taxon>
        <taxon>Agaricineae</taxon>
        <taxon>Psathyrellaceae</taxon>
        <taxon>Coprinopsis</taxon>
    </lineage>
</organism>
<dbReference type="Proteomes" id="UP000001861">
    <property type="component" value="Unassembled WGS sequence"/>
</dbReference>
<evidence type="ECO:0000256" key="1">
    <source>
        <dbReference type="ARBA" id="ARBA00004401"/>
    </source>
</evidence>
<keyword evidence="8 17" id="KW-0472">Membrane</keyword>
<evidence type="ECO:0000256" key="16">
    <source>
        <dbReference type="SAM" id="MobiDB-lite"/>
    </source>
</evidence>
<keyword evidence="3" id="KW-1003">Cell membrane</keyword>
<dbReference type="STRING" id="240176.A8PEA2"/>
<evidence type="ECO:0000256" key="2">
    <source>
        <dbReference type="ARBA" id="ARBA00005641"/>
    </source>
</evidence>
<keyword evidence="7 17" id="KW-1133">Transmembrane helix</keyword>
<comment type="similarity">
    <text evidence="2">Belongs to the glycosyl hydrolase 5 (cellulase A) family.</text>
</comment>
<accession>A8PEA2</accession>
<dbReference type="AlphaFoldDB" id="A8PEA2"/>
<keyword evidence="10" id="KW-0326">Glycosidase</keyword>
<keyword evidence="9" id="KW-0325">Glycoprotein</keyword>
<dbReference type="OrthoDB" id="62120at2759"/>
<evidence type="ECO:0000259" key="18">
    <source>
        <dbReference type="Pfam" id="PF00150"/>
    </source>
</evidence>
<dbReference type="Pfam" id="PF00150">
    <property type="entry name" value="Cellulase"/>
    <property type="match status" value="1"/>
</dbReference>
<dbReference type="GO" id="GO:0071555">
    <property type="term" value="P:cell wall organization"/>
    <property type="evidence" value="ECO:0007669"/>
    <property type="project" value="UniProtKB-KW"/>
</dbReference>
<comment type="function">
    <text evidence="13">Glucosidase involved in the degradation of cellulosic biomass. Active on lichenan.</text>
</comment>
<dbReference type="FunCoup" id="A8PEA2">
    <property type="interactions" value="28"/>
</dbReference>
<dbReference type="GO" id="GO:0005576">
    <property type="term" value="C:extracellular region"/>
    <property type="evidence" value="ECO:0007669"/>
    <property type="project" value="TreeGrafter"/>
</dbReference>
<keyword evidence="20" id="KW-1185">Reference proteome</keyword>
<dbReference type="eggNOG" id="ENOG502QRG8">
    <property type="taxonomic scope" value="Eukaryota"/>
</dbReference>
<dbReference type="GeneID" id="6017407"/>
<feature type="domain" description="Glycoside hydrolase family 5" evidence="18">
    <location>
        <begin position="279"/>
        <end position="487"/>
    </location>
</feature>
<feature type="transmembrane region" description="Helical" evidence="17">
    <location>
        <begin position="124"/>
        <end position="145"/>
    </location>
</feature>
<evidence type="ECO:0000256" key="9">
    <source>
        <dbReference type="ARBA" id="ARBA00023180"/>
    </source>
</evidence>
<dbReference type="GO" id="GO:0009251">
    <property type="term" value="P:glucan catabolic process"/>
    <property type="evidence" value="ECO:0007669"/>
    <property type="project" value="TreeGrafter"/>
</dbReference>
<evidence type="ECO:0000256" key="8">
    <source>
        <dbReference type="ARBA" id="ARBA00023136"/>
    </source>
</evidence>
<dbReference type="KEGG" id="cci:CC1G_10369"/>
<evidence type="ECO:0000256" key="4">
    <source>
        <dbReference type="ARBA" id="ARBA00022692"/>
    </source>
</evidence>